<dbReference type="InterPro" id="IPR014922">
    <property type="entry name" value="YdhG-like"/>
</dbReference>
<name>A0A0D5YU64_9FLAO</name>
<dbReference type="Proteomes" id="UP000032726">
    <property type="component" value="Chromosome"/>
</dbReference>
<evidence type="ECO:0000259" key="2">
    <source>
        <dbReference type="Pfam" id="PF08818"/>
    </source>
</evidence>
<dbReference type="RefSeq" id="WP_045802059.1">
    <property type="nucleotide sequence ID" value="NZ_CP011071.1"/>
</dbReference>
<evidence type="ECO:0000313" key="4">
    <source>
        <dbReference type="Proteomes" id="UP000032726"/>
    </source>
</evidence>
<dbReference type="OrthoDB" id="214150at2"/>
<dbReference type="PATRIC" id="fig|516051.4.peg.1846"/>
<organism evidence="3 4">
    <name type="scientific">Flagellimonas lutaonensis</name>
    <dbReference type="NCBI Taxonomy" id="516051"/>
    <lineage>
        <taxon>Bacteria</taxon>
        <taxon>Pseudomonadati</taxon>
        <taxon>Bacteroidota</taxon>
        <taxon>Flavobacteriia</taxon>
        <taxon>Flavobacteriales</taxon>
        <taxon>Flavobacteriaceae</taxon>
        <taxon>Flagellimonas</taxon>
    </lineage>
</organism>
<dbReference type="EMBL" id="CP011071">
    <property type="protein sequence ID" value="AKA35398.1"/>
    <property type="molecule type" value="Genomic_DNA"/>
</dbReference>
<accession>A0A0D5YU64</accession>
<dbReference type="InterPro" id="IPR016786">
    <property type="entry name" value="YdeI_bac"/>
</dbReference>
<feature type="compositionally biased region" description="Basic and acidic residues" evidence="1">
    <location>
        <begin position="174"/>
        <end position="192"/>
    </location>
</feature>
<keyword evidence="4" id="KW-1185">Reference proteome</keyword>
<protein>
    <recommendedName>
        <fullName evidence="2">YdhG-like domain-containing protein</fullName>
    </recommendedName>
</protein>
<proteinExistence type="predicted"/>
<dbReference type="SUPFAM" id="SSF159888">
    <property type="entry name" value="YdhG-like"/>
    <property type="match status" value="1"/>
</dbReference>
<evidence type="ECO:0000256" key="1">
    <source>
        <dbReference type="SAM" id="MobiDB-lite"/>
    </source>
</evidence>
<feature type="domain" description="YdhG-like" evidence="2">
    <location>
        <begin position="14"/>
        <end position="111"/>
    </location>
</feature>
<evidence type="ECO:0000313" key="3">
    <source>
        <dbReference type="EMBL" id="AKA35398.1"/>
    </source>
</evidence>
<feature type="region of interest" description="Disordered" evidence="1">
    <location>
        <begin position="171"/>
        <end position="192"/>
    </location>
</feature>
<dbReference type="KEGG" id="mlt:VC82_1790"/>
<dbReference type="Pfam" id="PF13376">
    <property type="entry name" value="OmdA"/>
    <property type="match status" value="1"/>
</dbReference>
<reference evidence="3 4" key="1">
    <citation type="submission" date="2015-03" db="EMBL/GenBank/DDBJ databases">
        <title>Complete genome sequence of Muricauda lutaonensis CC-HSB-11T, isolated from a coastal hot spring.</title>
        <authorList>
            <person name="Kim K.M."/>
        </authorList>
    </citation>
    <scope>NUCLEOTIDE SEQUENCE [LARGE SCALE GENOMIC DNA]</scope>
    <source>
        <strain evidence="3 4">CC-HSB-11</strain>
    </source>
</reference>
<sequence length="192" mass="22728">MEKVDRYIEKAKKWKEESKLLRKICLDCGLDEDFKWMHPCYTFKDSNIVLIHGFKEYCALLFHKGALLKDTENILVQQTENVQAARQLRFKNLEEIEEQRKIIKEYIFEAIEVEKAGLEVEMKKTSDFELVDELRDAFDAEPEFEKAFYELTPGRQRGYLLHFSGAKQSKTRTSRIEKAKPKIFEGKGHNER</sequence>
<dbReference type="Pfam" id="PF08818">
    <property type="entry name" value="DUF1801"/>
    <property type="match status" value="1"/>
</dbReference>
<dbReference type="AlphaFoldDB" id="A0A0D5YU64"/>
<dbReference type="PIRSF" id="PIRSF021308">
    <property type="entry name" value="UCP021308"/>
    <property type="match status" value="1"/>
</dbReference>
<dbReference type="STRING" id="516051.VC82_1790"/>
<dbReference type="Gene3D" id="3.90.1150.200">
    <property type="match status" value="1"/>
</dbReference>
<dbReference type="HOGENOM" id="CLU_116201_0_0_10"/>
<gene>
    <name evidence="3" type="ORF">VC82_1790</name>
</gene>